<proteinExistence type="predicted"/>
<sequence>MISLRHSKTSPEIVVEAEGSVSGADVRRELAPMRDLLEDIEPGFVLMTVYPNLVMLQPDAIGALFYYVARVFDANPGLFILVDGGRSPHPGLRSFVQQLGIKGQVEFAATVEEAELIIERRANEA</sequence>
<name>A0A2A8CWZ1_9BACT</name>
<keyword evidence="2" id="KW-1185">Reference proteome</keyword>
<evidence type="ECO:0008006" key="3">
    <source>
        <dbReference type="Google" id="ProtNLM"/>
    </source>
</evidence>
<evidence type="ECO:0000313" key="1">
    <source>
        <dbReference type="EMBL" id="PEN13130.1"/>
    </source>
</evidence>
<evidence type="ECO:0000313" key="2">
    <source>
        <dbReference type="Proteomes" id="UP000220102"/>
    </source>
</evidence>
<protein>
    <recommendedName>
        <fullName evidence="3">STAS domain-containing protein</fullName>
    </recommendedName>
</protein>
<dbReference type="EMBL" id="PDEQ01000005">
    <property type="protein sequence ID" value="PEN13130.1"/>
    <property type="molecule type" value="Genomic_DNA"/>
</dbReference>
<dbReference type="RefSeq" id="WP_098075722.1">
    <property type="nucleotide sequence ID" value="NZ_PDEQ01000005.1"/>
</dbReference>
<organism evidence="1 2">
    <name type="scientific">Longibacter salinarum</name>
    <dbReference type="NCBI Taxonomy" id="1850348"/>
    <lineage>
        <taxon>Bacteria</taxon>
        <taxon>Pseudomonadati</taxon>
        <taxon>Rhodothermota</taxon>
        <taxon>Rhodothermia</taxon>
        <taxon>Rhodothermales</taxon>
        <taxon>Salisaetaceae</taxon>
        <taxon>Longibacter</taxon>
    </lineage>
</organism>
<dbReference type="AlphaFoldDB" id="A0A2A8CWZ1"/>
<reference evidence="1 2" key="1">
    <citation type="submission" date="2017-10" db="EMBL/GenBank/DDBJ databases">
        <title>Draft genome of Longibacter Salinarum.</title>
        <authorList>
            <person name="Goh K.M."/>
            <person name="Shamsir M.S."/>
            <person name="Lim S.W."/>
        </authorList>
    </citation>
    <scope>NUCLEOTIDE SEQUENCE [LARGE SCALE GENOMIC DNA]</scope>
    <source>
        <strain evidence="1 2">KCTC 52045</strain>
    </source>
</reference>
<comment type="caution">
    <text evidence="1">The sequence shown here is derived from an EMBL/GenBank/DDBJ whole genome shotgun (WGS) entry which is preliminary data.</text>
</comment>
<dbReference type="Proteomes" id="UP000220102">
    <property type="component" value="Unassembled WGS sequence"/>
</dbReference>
<accession>A0A2A8CWZ1</accession>
<dbReference type="OrthoDB" id="1525088at2"/>
<gene>
    <name evidence="1" type="ORF">CRI94_10800</name>
</gene>